<feature type="domain" description="Cyclic nucleotide-binding" evidence="4">
    <location>
        <begin position="45"/>
        <end position="142"/>
    </location>
</feature>
<protein>
    <submittedName>
        <fullName evidence="6">Helix-turn-helix domain-containing protein</fullName>
    </submittedName>
</protein>
<dbReference type="PRINTS" id="PR00034">
    <property type="entry name" value="HTHCRP"/>
</dbReference>
<keyword evidence="3" id="KW-0804">Transcription</keyword>
<keyword evidence="2" id="KW-0238">DNA-binding</keyword>
<reference evidence="6 7" key="1">
    <citation type="submission" date="2021-12" db="EMBL/GenBank/DDBJ databases">
        <title>Discovery of the Pendulisporaceae a myxobacterial family with distinct sporulation behavior and unique specialized metabolism.</title>
        <authorList>
            <person name="Garcia R."/>
            <person name="Popoff A."/>
            <person name="Bader C.D."/>
            <person name="Loehr J."/>
            <person name="Walesch S."/>
            <person name="Walt C."/>
            <person name="Boldt J."/>
            <person name="Bunk B."/>
            <person name="Haeckl F.J.F.P.J."/>
            <person name="Gunesch A.P."/>
            <person name="Birkelbach J."/>
            <person name="Nuebel U."/>
            <person name="Pietschmann T."/>
            <person name="Bach T."/>
            <person name="Mueller R."/>
        </authorList>
    </citation>
    <scope>NUCLEOTIDE SEQUENCE [LARGE SCALE GENOMIC DNA]</scope>
    <source>
        <strain evidence="6 7">MSr11954</strain>
    </source>
</reference>
<evidence type="ECO:0000256" key="3">
    <source>
        <dbReference type="ARBA" id="ARBA00023163"/>
    </source>
</evidence>
<dbReference type="CDD" id="cd00038">
    <property type="entry name" value="CAP_ED"/>
    <property type="match status" value="1"/>
</dbReference>
<name>A0ABZ2LU60_9BACT</name>
<dbReference type="PROSITE" id="PS50042">
    <property type="entry name" value="CNMP_BINDING_3"/>
    <property type="match status" value="1"/>
</dbReference>
<dbReference type="Pfam" id="PF13545">
    <property type="entry name" value="HTH_Crp_2"/>
    <property type="match status" value="1"/>
</dbReference>
<dbReference type="PROSITE" id="PS51063">
    <property type="entry name" value="HTH_CRP_2"/>
    <property type="match status" value="1"/>
</dbReference>
<dbReference type="InterPro" id="IPR036390">
    <property type="entry name" value="WH_DNA-bd_sf"/>
</dbReference>
<evidence type="ECO:0000256" key="1">
    <source>
        <dbReference type="ARBA" id="ARBA00023015"/>
    </source>
</evidence>
<dbReference type="EMBL" id="CP089984">
    <property type="protein sequence ID" value="WXB14449.1"/>
    <property type="molecule type" value="Genomic_DNA"/>
</dbReference>
<feature type="domain" description="HTH crp-type" evidence="5">
    <location>
        <begin position="156"/>
        <end position="229"/>
    </location>
</feature>
<gene>
    <name evidence="6" type="ORF">LZC94_42320</name>
</gene>
<dbReference type="SUPFAM" id="SSF51206">
    <property type="entry name" value="cAMP-binding domain-like"/>
    <property type="match status" value="1"/>
</dbReference>
<evidence type="ECO:0000259" key="4">
    <source>
        <dbReference type="PROSITE" id="PS50042"/>
    </source>
</evidence>
<keyword evidence="7" id="KW-1185">Reference proteome</keyword>
<dbReference type="PANTHER" id="PTHR24567">
    <property type="entry name" value="CRP FAMILY TRANSCRIPTIONAL REGULATORY PROTEIN"/>
    <property type="match status" value="1"/>
</dbReference>
<keyword evidence="1" id="KW-0805">Transcription regulation</keyword>
<dbReference type="Gene3D" id="2.60.120.10">
    <property type="entry name" value="Jelly Rolls"/>
    <property type="match status" value="1"/>
</dbReference>
<accession>A0ABZ2LU60</accession>
<dbReference type="RefSeq" id="WP_394824069.1">
    <property type="nucleotide sequence ID" value="NZ_CP089984.1"/>
</dbReference>
<dbReference type="InterPro" id="IPR000595">
    <property type="entry name" value="cNMP-bd_dom"/>
</dbReference>
<dbReference type="Proteomes" id="UP001370348">
    <property type="component" value="Chromosome"/>
</dbReference>
<organism evidence="6 7">
    <name type="scientific">Pendulispora albinea</name>
    <dbReference type="NCBI Taxonomy" id="2741071"/>
    <lineage>
        <taxon>Bacteria</taxon>
        <taxon>Pseudomonadati</taxon>
        <taxon>Myxococcota</taxon>
        <taxon>Myxococcia</taxon>
        <taxon>Myxococcales</taxon>
        <taxon>Sorangiineae</taxon>
        <taxon>Pendulisporaceae</taxon>
        <taxon>Pendulispora</taxon>
    </lineage>
</organism>
<proteinExistence type="predicted"/>
<dbReference type="InterPro" id="IPR014710">
    <property type="entry name" value="RmlC-like_jellyroll"/>
</dbReference>
<dbReference type="SMART" id="SM00419">
    <property type="entry name" value="HTH_CRP"/>
    <property type="match status" value="1"/>
</dbReference>
<dbReference type="InterPro" id="IPR012318">
    <property type="entry name" value="HTH_CRP"/>
</dbReference>
<evidence type="ECO:0000256" key="2">
    <source>
        <dbReference type="ARBA" id="ARBA00023125"/>
    </source>
</evidence>
<evidence type="ECO:0000259" key="5">
    <source>
        <dbReference type="PROSITE" id="PS51063"/>
    </source>
</evidence>
<dbReference type="SMART" id="SM00100">
    <property type="entry name" value="cNMP"/>
    <property type="match status" value="1"/>
</dbReference>
<evidence type="ECO:0000313" key="6">
    <source>
        <dbReference type="EMBL" id="WXB14449.1"/>
    </source>
</evidence>
<dbReference type="SUPFAM" id="SSF46785">
    <property type="entry name" value="Winged helix' DNA-binding domain"/>
    <property type="match status" value="1"/>
</dbReference>
<sequence>MAKAPFDVASELRLVPGLAEADVGADVLAELAAEATHRVAHANVTLLAQGAVSPHLIVLVRGAVKLVHQPADVENADPIVLTVARAPCRVPDTSIFDGRPAMASIVTLRSSQVLTIASDALLAILPREPSLSRYLLTQAADDARAYVQRIDELVTGSADERIIRLLDGLARAHGTPLGQGRFIAIPLRRRDIARMVNATTETVSRLLARLERDGRARSTRDGIWWLSPRASAESLASTAHPRIFRHLPKTI</sequence>
<evidence type="ECO:0000313" key="7">
    <source>
        <dbReference type="Proteomes" id="UP001370348"/>
    </source>
</evidence>
<dbReference type="InterPro" id="IPR018490">
    <property type="entry name" value="cNMP-bd_dom_sf"/>
</dbReference>
<dbReference type="PANTHER" id="PTHR24567:SF74">
    <property type="entry name" value="HTH-TYPE TRANSCRIPTIONAL REGULATOR ARCR"/>
    <property type="match status" value="1"/>
</dbReference>
<dbReference type="InterPro" id="IPR050397">
    <property type="entry name" value="Env_Response_Regulators"/>
</dbReference>